<dbReference type="SUPFAM" id="SSF54897">
    <property type="entry name" value="Protease propeptides/inhibitors"/>
    <property type="match status" value="1"/>
</dbReference>
<dbReference type="Pfam" id="PF16470">
    <property type="entry name" value="S8_pro-domain"/>
    <property type="match status" value="1"/>
</dbReference>
<keyword evidence="3 13" id="KW-0645">Protease</keyword>
<evidence type="ECO:0000256" key="3">
    <source>
        <dbReference type="ARBA" id="ARBA00022670"/>
    </source>
</evidence>
<dbReference type="Pfam" id="PF00082">
    <property type="entry name" value="Peptidase_S8"/>
    <property type="match status" value="1"/>
</dbReference>
<dbReference type="GO" id="GO:0008104">
    <property type="term" value="P:intracellular protein localization"/>
    <property type="evidence" value="ECO:0007669"/>
    <property type="project" value="UniProtKB-ARBA"/>
</dbReference>
<dbReference type="GO" id="GO:0008038">
    <property type="term" value="P:neuron recognition"/>
    <property type="evidence" value="ECO:0007669"/>
    <property type="project" value="UniProtKB-ARBA"/>
</dbReference>
<dbReference type="FunFam" id="3.30.70.850:FF:000001">
    <property type="entry name" value="Proprotein convertase subtilisin/kexin type 5"/>
    <property type="match status" value="1"/>
</dbReference>
<evidence type="ECO:0000256" key="2">
    <source>
        <dbReference type="ARBA" id="ARBA00004370"/>
    </source>
</evidence>
<evidence type="ECO:0000256" key="10">
    <source>
        <dbReference type="ARBA" id="ARBA00023157"/>
    </source>
</evidence>
<dbReference type="PANTHER" id="PTHR42884:SF32">
    <property type="entry name" value="FURIN (PAIRED BASIC AMINO ACID CLEAVING ENZYME) A"/>
    <property type="match status" value="1"/>
</dbReference>
<evidence type="ECO:0000256" key="1">
    <source>
        <dbReference type="ARBA" id="ARBA00001913"/>
    </source>
</evidence>
<proteinExistence type="inferred from homology"/>
<dbReference type="InterPro" id="IPR038466">
    <property type="entry name" value="S8_pro-domain_sf"/>
</dbReference>
<reference evidence="16" key="2">
    <citation type="submission" date="2025-08" db="UniProtKB">
        <authorList>
            <consortium name="Ensembl"/>
        </authorList>
    </citation>
    <scope>IDENTIFICATION</scope>
</reference>
<evidence type="ECO:0000256" key="4">
    <source>
        <dbReference type="ARBA" id="ARBA00022685"/>
    </source>
</evidence>
<dbReference type="Gene3D" id="3.30.70.850">
    <property type="entry name" value="Peptidase S8, pro-domain"/>
    <property type="match status" value="1"/>
</dbReference>
<dbReference type="Pfam" id="PF01483">
    <property type="entry name" value="P_proprotein"/>
    <property type="match status" value="1"/>
</dbReference>
<keyword evidence="17" id="KW-1185">Reference proteome</keyword>
<dbReference type="InterPro" id="IPR002884">
    <property type="entry name" value="P_dom"/>
</dbReference>
<dbReference type="PANTHER" id="PTHR42884">
    <property type="entry name" value="PROPROTEIN CONVERTASE SUBTILISIN/KEXIN-RELATED"/>
    <property type="match status" value="1"/>
</dbReference>
<evidence type="ECO:0000313" key="16">
    <source>
        <dbReference type="Ensembl" id="ENSNFUP00015001309.1"/>
    </source>
</evidence>
<reference evidence="16" key="3">
    <citation type="submission" date="2025-09" db="UniProtKB">
        <authorList>
            <consortium name="Ensembl"/>
        </authorList>
    </citation>
    <scope>IDENTIFICATION</scope>
</reference>
<dbReference type="AlphaFoldDB" id="A0A8C6K8Q4"/>
<dbReference type="GO" id="GO:0000139">
    <property type="term" value="C:Golgi membrane"/>
    <property type="evidence" value="ECO:0007669"/>
    <property type="project" value="TreeGrafter"/>
</dbReference>
<evidence type="ECO:0000256" key="6">
    <source>
        <dbReference type="ARBA" id="ARBA00022801"/>
    </source>
</evidence>
<dbReference type="PROSITE" id="PS00136">
    <property type="entry name" value="SUBTILASE_ASP"/>
    <property type="match status" value="1"/>
</dbReference>
<dbReference type="InterPro" id="IPR023828">
    <property type="entry name" value="Peptidase_S8_Ser-AS"/>
</dbReference>
<dbReference type="Gene3D" id="3.40.50.200">
    <property type="entry name" value="Peptidase S8/S53 domain"/>
    <property type="match status" value="1"/>
</dbReference>
<comment type="similarity">
    <text evidence="13 14">Belongs to the peptidase S8 family.</text>
</comment>
<dbReference type="InterPro" id="IPR032815">
    <property type="entry name" value="S8_pro-domain"/>
</dbReference>
<dbReference type="GO" id="GO:0005802">
    <property type="term" value="C:trans-Golgi network"/>
    <property type="evidence" value="ECO:0007669"/>
    <property type="project" value="TreeGrafter"/>
</dbReference>
<name>A0A8C6K8Q4_NOTFU</name>
<dbReference type="FunFam" id="3.40.50.200:FF:000001">
    <property type="entry name" value="Furin 2, isoform B"/>
    <property type="match status" value="1"/>
</dbReference>
<dbReference type="SUPFAM" id="SSF52743">
    <property type="entry name" value="Subtilisin-like"/>
    <property type="match status" value="1"/>
</dbReference>
<keyword evidence="4" id="KW-0165">Cleavage on pair of basic residues</keyword>
<feature type="domain" description="P/Homo B" evidence="15">
    <location>
        <begin position="440"/>
        <end position="586"/>
    </location>
</feature>
<dbReference type="PROSITE" id="PS00138">
    <property type="entry name" value="SUBTILASE_SER"/>
    <property type="match status" value="1"/>
</dbReference>
<gene>
    <name evidence="16" type="primary">FURIN</name>
    <name evidence="16" type="synonym">furina</name>
</gene>
<dbReference type="Gene3D" id="2.60.120.260">
    <property type="entry name" value="Galactose-binding domain-like"/>
    <property type="match status" value="1"/>
</dbReference>
<evidence type="ECO:0000256" key="14">
    <source>
        <dbReference type="RuleBase" id="RU003355"/>
    </source>
</evidence>
<feature type="active site" description="Charge relay system" evidence="12 13">
    <location>
        <position position="164"/>
    </location>
</feature>
<dbReference type="PROSITE" id="PS51829">
    <property type="entry name" value="P_HOMO_B"/>
    <property type="match status" value="1"/>
</dbReference>
<dbReference type="SUPFAM" id="SSF49785">
    <property type="entry name" value="Galactose-binding domain-like"/>
    <property type="match status" value="1"/>
</dbReference>
<keyword evidence="10" id="KW-1015">Disulfide bond</keyword>
<evidence type="ECO:0000256" key="12">
    <source>
        <dbReference type="PIRSR" id="PIRSR615500-1"/>
    </source>
</evidence>
<keyword evidence="9" id="KW-0865">Zymogen</keyword>
<keyword evidence="11" id="KW-0325">Glycoprotein</keyword>
<dbReference type="InterPro" id="IPR023827">
    <property type="entry name" value="Peptidase_S8_Asp-AS"/>
</dbReference>
<dbReference type="InterPro" id="IPR022398">
    <property type="entry name" value="Peptidase_S8_His-AS"/>
</dbReference>
<keyword evidence="5" id="KW-0732">Signal</keyword>
<dbReference type="InterPro" id="IPR000209">
    <property type="entry name" value="Peptidase_S8/S53_dom"/>
</dbReference>
<dbReference type="InterPro" id="IPR036852">
    <property type="entry name" value="Peptidase_S8/S53_dom_sf"/>
</dbReference>
<comment type="cofactor">
    <cofactor evidence="1">
        <name>Ca(2+)</name>
        <dbReference type="ChEBI" id="CHEBI:29108"/>
    </cofactor>
</comment>
<keyword evidence="8" id="KW-0472">Membrane</keyword>
<dbReference type="PRINTS" id="PR00723">
    <property type="entry name" value="SUBTILISIN"/>
</dbReference>
<reference evidence="16" key="1">
    <citation type="submission" date="2014-08" db="EMBL/GenBank/DDBJ databases">
        <authorList>
            <person name="Senf B."/>
            <person name="Petzold A."/>
            <person name="Downie B.R."/>
            <person name="Koch P."/>
            <person name="Platzer M."/>
        </authorList>
    </citation>
    <scope>NUCLEOTIDE SEQUENCE [LARGE SCALE GENOMIC DNA]</scope>
    <source>
        <strain evidence="16">GRZ</strain>
    </source>
</reference>
<dbReference type="Ensembl" id="ENSNFUT00015001420.1">
    <property type="protein sequence ID" value="ENSNFUP00015001309.1"/>
    <property type="gene ID" value="ENSNFUG00015000750.1"/>
</dbReference>
<evidence type="ECO:0000256" key="5">
    <source>
        <dbReference type="ARBA" id="ARBA00022729"/>
    </source>
</evidence>
<comment type="subcellular location">
    <subcellularLocation>
        <location evidence="2">Membrane</location>
    </subcellularLocation>
</comment>
<dbReference type="InterPro" id="IPR015500">
    <property type="entry name" value="Peptidase_S8_subtilisin-rel"/>
</dbReference>
<organism evidence="16 17">
    <name type="scientific">Nothobranchius furzeri</name>
    <name type="common">Turquoise killifish</name>
    <dbReference type="NCBI Taxonomy" id="105023"/>
    <lineage>
        <taxon>Eukaryota</taxon>
        <taxon>Metazoa</taxon>
        <taxon>Chordata</taxon>
        <taxon>Craniata</taxon>
        <taxon>Vertebrata</taxon>
        <taxon>Euteleostomi</taxon>
        <taxon>Actinopterygii</taxon>
        <taxon>Neopterygii</taxon>
        <taxon>Teleostei</taxon>
        <taxon>Neoteleostei</taxon>
        <taxon>Acanthomorphata</taxon>
        <taxon>Ovalentaria</taxon>
        <taxon>Atherinomorphae</taxon>
        <taxon>Cyprinodontiformes</taxon>
        <taxon>Nothobranchiidae</taxon>
        <taxon>Nothobranchius</taxon>
    </lineage>
</organism>
<evidence type="ECO:0000313" key="17">
    <source>
        <dbReference type="Proteomes" id="UP000694548"/>
    </source>
</evidence>
<sequence length="620" mass="67704">MASGPPSPSLGRRLGLLELQIGAVLVLLGFGLGSSLGQNVYTNTWAVHIPEGLEEADRIASKHGFINHGHVFGDYYHFRHRTVVKRSLSEHRGTQVRLESDPKVSWAEQQVSRRRKKRDTVVEFIDPKYKDQWYLYNTNHRDLNAKVAWGLGYTGKGVVVSILDDGIEKNHPDLMQNYDPDASYDVNDGDPDPQPRYTQLNDNRHGTRCAGEVAAVANNGICGVGVAYNAKIGGVRMLDGEVTDMVEAQSLSLNPQHIDIYSASWGPEDDGKTVDGPAKLAKEAFLRGVTEGRGGLGSIFVWASGNGGREKDSCNCDGYTNSIYTLSISSTTQNGNVPWYSEACSSTLATTYSSGGLNEKQIVTTDLKSKCTDTHTGTSASAPLAAGIIALALEANKNLTWRDMQHLVVRTSRPAHLLTIDWKTNGVGRKVSHSYGYGLLDASAIVSLASTWTNVGPQRKYVIPMLNKPTPATVDACTGSDSCVTSLEHVQARLTLTYNRRGNLAIHLISPAGTRSTLLHPRPHDYSSEGFNDWAFMTTHSWDENPNGVWTLVIENVATTSDYGKAPCTLRLFIFIQPSVLYEGKNVNHDLAWCFTAPAPHLPAPLRSLSPATTAARLWI</sequence>
<dbReference type="InterPro" id="IPR008979">
    <property type="entry name" value="Galactose-bd-like_sf"/>
</dbReference>
<evidence type="ECO:0000256" key="8">
    <source>
        <dbReference type="ARBA" id="ARBA00023136"/>
    </source>
</evidence>
<feature type="active site" description="Charge relay system" evidence="12 13">
    <location>
        <position position="205"/>
    </location>
</feature>
<feature type="active site" description="Charge relay system" evidence="12 13">
    <location>
        <position position="379"/>
    </location>
</feature>
<dbReference type="GeneTree" id="ENSGT00940000157220"/>
<keyword evidence="7 13" id="KW-0720">Serine protease</keyword>
<evidence type="ECO:0000256" key="13">
    <source>
        <dbReference type="PROSITE-ProRule" id="PRU01240"/>
    </source>
</evidence>
<dbReference type="GO" id="GO:0004252">
    <property type="term" value="F:serine-type endopeptidase activity"/>
    <property type="evidence" value="ECO:0007669"/>
    <property type="project" value="UniProtKB-UniRule"/>
</dbReference>
<dbReference type="CDD" id="cd04059">
    <property type="entry name" value="Peptidases_S8_Protein_convertases_Kexins_Furin-like"/>
    <property type="match status" value="1"/>
</dbReference>
<dbReference type="Proteomes" id="UP000694548">
    <property type="component" value="Chromosome sgr07"/>
</dbReference>
<dbReference type="PROSITE" id="PS51892">
    <property type="entry name" value="SUBTILASE"/>
    <property type="match status" value="1"/>
</dbReference>
<dbReference type="FunFam" id="2.60.120.260:FF:000006">
    <property type="entry name" value="Proprotein convertase subtilisin/kexin type 5"/>
    <property type="match status" value="1"/>
</dbReference>
<protein>
    <submittedName>
        <fullName evidence="16">Furin (paired basic amino acid cleaving enzyme) a</fullName>
    </submittedName>
</protein>
<accession>A0A8C6K8Q4</accession>
<evidence type="ECO:0000256" key="9">
    <source>
        <dbReference type="ARBA" id="ARBA00023145"/>
    </source>
</evidence>
<dbReference type="GO" id="GO:0016486">
    <property type="term" value="P:peptide hormone processing"/>
    <property type="evidence" value="ECO:0007669"/>
    <property type="project" value="TreeGrafter"/>
</dbReference>
<evidence type="ECO:0000259" key="15">
    <source>
        <dbReference type="PROSITE" id="PS51829"/>
    </source>
</evidence>
<dbReference type="PROSITE" id="PS00137">
    <property type="entry name" value="SUBTILASE_HIS"/>
    <property type="match status" value="1"/>
</dbReference>
<evidence type="ECO:0000256" key="7">
    <source>
        <dbReference type="ARBA" id="ARBA00022825"/>
    </source>
</evidence>
<evidence type="ECO:0000256" key="11">
    <source>
        <dbReference type="ARBA" id="ARBA00023180"/>
    </source>
</evidence>
<keyword evidence="6 13" id="KW-0378">Hydrolase</keyword>
<dbReference type="InterPro" id="IPR034182">
    <property type="entry name" value="Kexin/furin"/>
</dbReference>